<dbReference type="CDD" id="cd07043">
    <property type="entry name" value="STAS_anti-anti-sigma_factors"/>
    <property type="match status" value="1"/>
</dbReference>
<proteinExistence type="predicted"/>
<evidence type="ECO:0000313" key="2">
    <source>
        <dbReference type="EMBL" id="MFH7598052.1"/>
    </source>
</evidence>
<dbReference type="SUPFAM" id="SSF52091">
    <property type="entry name" value="SpoIIaa-like"/>
    <property type="match status" value="1"/>
</dbReference>
<dbReference type="Pfam" id="PF13466">
    <property type="entry name" value="STAS_2"/>
    <property type="match status" value="1"/>
</dbReference>
<reference evidence="2 3" key="1">
    <citation type="submission" date="2024-03" db="EMBL/GenBank/DDBJ databases">
        <title>Whole genome sequencing of Streptomyces racemochromogenes, to identify antimicrobial biosynthetic gene clusters.</title>
        <authorList>
            <person name="Suryawanshi P."/>
            <person name="Krishnaraj P.U."/>
            <person name="Arun Y.P."/>
            <person name="Suryawanshi M.P."/>
            <person name="Rakshit O."/>
        </authorList>
    </citation>
    <scope>NUCLEOTIDE SEQUENCE [LARGE SCALE GENOMIC DNA]</scope>
    <source>
        <strain evidence="2 3">AUDT626</strain>
    </source>
</reference>
<dbReference type="RefSeq" id="WP_395511769.1">
    <property type="nucleotide sequence ID" value="NZ_JBBDHD010000068.1"/>
</dbReference>
<dbReference type="Proteomes" id="UP001610631">
    <property type="component" value="Unassembled WGS sequence"/>
</dbReference>
<sequence length="129" mass="13433">MIHVTEESVVVEFPAQGGGVVVCRVHGEIDIEARGRLREALAQAAARATAGVVVDCAGLDFADSTLLNALIMLRRQAGARHLRVALAAPTRQLLHLLDLTGTTALLPCFPSRAAAVAALGSAPRAWCGT</sequence>
<dbReference type="InterPro" id="IPR058548">
    <property type="entry name" value="MlaB-like_STAS"/>
</dbReference>
<gene>
    <name evidence="2" type="ORF">WDV06_23570</name>
</gene>
<dbReference type="EMBL" id="JBBDHD010000068">
    <property type="protein sequence ID" value="MFH7598052.1"/>
    <property type="molecule type" value="Genomic_DNA"/>
</dbReference>
<organism evidence="2 3">
    <name type="scientific">Streptomyces racemochromogenes</name>
    <dbReference type="NCBI Taxonomy" id="67353"/>
    <lineage>
        <taxon>Bacteria</taxon>
        <taxon>Bacillati</taxon>
        <taxon>Actinomycetota</taxon>
        <taxon>Actinomycetes</taxon>
        <taxon>Kitasatosporales</taxon>
        <taxon>Streptomycetaceae</taxon>
        <taxon>Streptomyces</taxon>
    </lineage>
</organism>
<dbReference type="PANTHER" id="PTHR33495">
    <property type="entry name" value="ANTI-SIGMA FACTOR ANTAGONIST TM_1081-RELATED-RELATED"/>
    <property type="match status" value="1"/>
</dbReference>
<dbReference type="PANTHER" id="PTHR33495:SF2">
    <property type="entry name" value="ANTI-SIGMA FACTOR ANTAGONIST TM_1081-RELATED"/>
    <property type="match status" value="1"/>
</dbReference>
<name>A0ABW7PI34_9ACTN</name>
<accession>A0ABW7PI34</accession>
<keyword evidence="3" id="KW-1185">Reference proteome</keyword>
<evidence type="ECO:0000313" key="3">
    <source>
        <dbReference type="Proteomes" id="UP001610631"/>
    </source>
</evidence>
<feature type="domain" description="STAS" evidence="1">
    <location>
        <begin position="19"/>
        <end position="119"/>
    </location>
</feature>
<dbReference type="InterPro" id="IPR036513">
    <property type="entry name" value="STAS_dom_sf"/>
</dbReference>
<protein>
    <submittedName>
        <fullName evidence="2">STAS domain-containing protein</fullName>
    </submittedName>
</protein>
<dbReference type="PROSITE" id="PS50801">
    <property type="entry name" value="STAS"/>
    <property type="match status" value="1"/>
</dbReference>
<evidence type="ECO:0000259" key="1">
    <source>
        <dbReference type="PROSITE" id="PS50801"/>
    </source>
</evidence>
<comment type="caution">
    <text evidence="2">The sequence shown here is derived from an EMBL/GenBank/DDBJ whole genome shotgun (WGS) entry which is preliminary data.</text>
</comment>
<dbReference type="InterPro" id="IPR002645">
    <property type="entry name" value="STAS_dom"/>
</dbReference>
<dbReference type="Gene3D" id="3.30.750.24">
    <property type="entry name" value="STAS domain"/>
    <property type="match status" value="1"/>
</dbReference>